<proteinExistence type="predicted"/>
<gene>
    <name evidence="1" type="ORF">H8K47_03120</name>
</gene>
<reference evidence="1" key="1">
    <citation type="submission" date="2020-08" db="EMBL/GenBank/DDBJ databases">
        <title>Novel species isolated from subtropical streams in China.</title>
        <authorList>
            <person name="Lu H."/>
        </authorList>
    </citation>
    <scope>NUCLEOTIDE SEQUENCE</scope>
    <source>
        <strain evidence="1">CY7W</strain>
    </source>
</reference>
<accession>A0A923I2R6</accession>
<name>A0A923I2R6_9BURK</name>
<dbReference type="AlphaFoldDB" id="A0A923I2R6"/>
<comment type="caution">
    <text evidence="1">The sequence shown here is derived from an EMBL/GenBank/DDBJ whole genome shotgun (WGS) entry which is preliminary data.</text>
</comment>
<protein>
    <submittedName>
        <fullName evidence="1">Uncharacterized protein</fullName>
    </submittedName>
</protein>
<dbReference type="EMBL" id="JACOGG010000002">
    <property type="protein sequence ID" value="MBC3934346.1"/>
    <property type="molecule type" value="Genomic_DNA"/>
</dbReference>
<sequence>MANVFGNAYGLTVLSPIRNGLVAGREISHADLVRDLLQSWNEEFNSPMARVPETYLCRFFVLDDVVTESLPGGSAPDTWSDYLPVVPDGLRRSVMPVEEHLQSAYLVFTTNFHCGPSGEPDAYLRGMWEAINQRIREVWQHCYGFERVQDARSFTDYIRQCQLKTSLFFVGSNDLPLAEQLKALYLKQEFARFATAHQGLPAAELRARYREFMHRVQAEHVQSPTWAPGQYRL</sequence>
<dbReference type="RefSeq" id="WP_186879963.1">
    <property type="nucleotide sequence ID" value="NZ_JACOGG010000002.1"/>
</dbReference>
<keyword evidence="2" id="KW-1185">Reference proteome</keyword>
<evidence type="ECO:0000313" key="1">
    <source>
        <dbReference type="EMBL" id="MBC3934346.1"/>
    </source>
</evidence>
<dbReference type="Proteomes" id="UP000612361">
    <property type="component" value="Unassembled WGS sequence"/>
</dbReference>
<evidence type="ECO:0000313" key="2">
    <source>
        <dbReference type="Proteomes" id="UP000612361"/>
    </source>
</evidence>
<organism evidence="1 2">
    <name type="scientific">Undibacterium rugosum</name>
    <dbReference type="NCBI Taxonomy" id="2762291"/>
    <lineage>
        <taxon>Bacteria</taxon>
        <taxon>Pseudomonadati</taxon>
        <taxon>Pseudomonadota</taxon>
        <taxon>Betaproteobacteria</taxon>
        <taxon>Burkholderiales</taxon>
        <taxon>Oxalobacteraceae</taxon>
        <taxon>Undibacterium</taxon>
    </lineage>
</organism>